<dbReference type="EMBL" id="CM023485">
    <property type="protein sequence ID" value="KAH6930170.1"/>
    <property type="molecule type" value="Genomic_DNA"/>
</dbReference>
<keyword evidence="2" id="KW-1185">Reference proteome</keyword>
<organism evidence="1 2">
    <name type="scientific">Hyalomma asiaticum</name>
    <name type="common">Tick</name>
    <dbReference type="NCBI Taxonomy" id="266040"/>
    <lineage>
        <taxon>Eukaryota</taxon>
        <taxon>Metazoa</taxon>
        <taxon>Ecdysozoa</taxon>
        <taxon>Arthropoda</taxon>
        <taxon>Chelicerata</taxon>
        <taxon>Arachnida</taxon>
        <taxon>Acari</taxon>
        <taxon>Parasitiformes</taxon>
        <taxon>Ixodida</taxon>
        <taxon>Ixodoidea</taxon>
        <taxon>Ixodidae</taxon>
        <taxon>Hyalomminae</taxon>
        <taxon>Hyalomma</taxon>
    </lineage>
</organism>
<gene>
    <name evidence="1" type="ORF">HPB50_011395</name>
</gene>
<dbReference type="Proteomes" id="UP000821845">
    <property type="component" value="Chromosome 5"/>
</dbReference>
<accession>A0ACB7S6N0</accession>
<sequence>MQARNAKHGIDGTRKAVSIDVEYFYAYVSFPPRRIIYENSALIDNEMKWTHPGGLIESNNDLELMLEPLAKKYADGFGTHIIEESMNKRKLMVFPRFKTLQTYSVACYLAFNDTSVEERHIRRLAHLESAIAGMRELLIRGLKTNPLHSMGPPTLFKALEFIRVAKEDIAAIRNTHPVCGASEVKTRKLRDMISKTS</sequence>
<name>A0ACB7S6N0_HYAAI</name>
<protein>
    <submittedName>
        <fullName evidence="1">Uncharacterized protein</fullName>
    </submittedName>
</protein>
<evidence type="ECO:0000313" key="2">
    <source>
        <dbReference type="Proteomes" id="UP000821845"/>
    </source>
</evidence>
<comment type="caution">
    <text evidence="1">The sequence shown here is derived from an EMBL/GenBank/DDBJ whole genome shotgun (WGS) entry which is preliminary data.</text>
</comment>
<reference evidence="1" key="1">
    <citation type="submission" date="2020-05" db="EMBL/GenBank/DDBJ databases">
        <title>Large-scale comparative analyses of tick genomes elucidate their genetic diversity and vector capacities.</title>
        <authorList>
            <person name="Jia N."/>
            <person name="Wang J."/>
            <person name="Shi W."/>
            <person name="Du L."/>
            <person name="Sun Y."/>
            <person name="Zhan W."/>
            <person name="Jiang J."/>
            <person name="Wang Q."/>
            <person name="Zhang B."/>
            <person name="Ji P."/>
            <person name="Sakyi L.B."/>
            <person name="Cui X."/>
            <person name="Yuan T."/>
            <person name="Jiang B."/>
            <person name="Yang W."/>
            <person name="Lam T.T.-Y."/>
            <person name="Chang Q."/>
            <person name="Ding S."/>
            <person name="Wang X."/>
            <person name="Zhu J."/>
            <person name="Ruan X."/>
            <person name="Zhao L."/>
            <person name="Wei J."/>
            <person name="Que T."/>
            <person name="Du C."/>
            <person name="Cheng J."/>
            <person name="Dai P."/>
            <person name="Han X."/>
            <person name="Huang E."/>
            <person name="Gao Y."/>
            <person name="Liu J."/>
            <person name="Shao H."/>
            <person name="Ye R."/>
            <person name="Li L."/>
            <person name="Wei W."/>
            <person name="Wang X."/>
            <person name="Wang C."/>
            <person name="Yang T."/>
            <person name="Huo Q."/>
            <person name="Li W."/>
            <person name="Guo W."/>
            <person name="Chen H."/>
            <person name="Zhou L."/>
            <person name="Ni X."/>
            <person name="Tian J."/>
            <person name="Zhou Y."/>
            <person name="Sheng Y."/>
            <person name="Liu T."/>
            <person name="Pan Y."/>
            <person name="Xia L."/>
            <person name="Li J."/>
            <person name="Zhao F."/>
            <person name="Cao W."/>
        </authorList>
    </citation>
    <scope>NUCLEOTIDE SEQUENCE</scope>
    <source>
        <strain evidence="1">Hyas-2018</strain>
    </source>
</reference>
<proteinExistence type="predicted"/>
<evidence type="ECO:0000313" key="1">
    <source>
        <dbReference type="EMBL" id="KAH6930170.1"/>
    </source>
</evidence>